<protein>
    <recommendedName>
        <fullName evidence="4">SGNH/GDSL hydrolase family protein</fullName>
    </recommendedName>
</protein>
<sequence>MKQSAFRKAVAGLLGIFILGCILAMTLVIIVDPFFHYHKPLKGFPYLIDNQLSQNPGMAEHMEYDSVILGSSMTVNFQTDWFKELMGLNTIKLSYSGAYPKDQSNIMKIIFDSGHEVKEVFLGIDVITYMGGVDETKYPIPEYLYDDNYLNDIEYVLNKDVILNYILRPMADPDPTNLSNVYASWWTEEYYNKEWVLHNYESPQPVEEEAPAEEYLPGTRENLDVNICPYIEQNPDTKFVVFFPPYSILFWNDVVVGNHLEATLAQYRYLAERLNAYDNVEVYFFPDREDIILDLNNYADYSHYHPRYNRFMTECFADGSTGLVAKEGSKKGKTIDEYLSHMKTIVQNYDFEELLSGE</sequence>
<comment type="caution">
    <text evidence="2">The sequence shown here is derived from an EMBL/GenBank/DDBJ whole genome shotgun (WGS) entry which is preliminary data.</text>
</comment>
<reference evidence="2 3" key="1">
    <citation type="journal article" date="2021" name="ISME Commun">
        <title>Automated analysis of genomic sequences facilitates high-throughput and comprehensive description of bacteria.</title>
        <authorList>
            <person name="Hitch T.C.A."/>
        </authorList>
    </citation>
    <scope>NUCLEOTIDE SEQUENCE [LARGE SCALE GENOMIC DNA]</scope>
    <source>
        <strain evidence="2 3">Sanger_18</strain>
    </source>
</reference>
<keyword evidence="1" id="KW-0472">Membrane</keyword>
<dbReference type="PROSITE" id="PS51257">
    <property type="entry name" value="PROKAR_LIPOPROTEIN"/>
    <property type="match status" value="1"/>
</dbReference>
<accession>A0ABT2SYD0</accession>
<keyword evidence="1" id="KW-1133">Transmembrane helix</keyword>
<dbReference type="EMBL" id="JAOQKJ010000001">
    <property type="protein sequence ID" value="MCU6743009.1"/>
    <property type="molecule type" value="Genomic_DNA"/>
</dbReference>
<dbReference type="RefSeq" id="WP_262572332.1">
    <property type="nucleotide sequence ID" value="NZ_JAOQKJ010000001.1"/>
</dbReference>
<keyword evidence="3" id="KW-1185">Reference proteome</keyword>
<evidence type="ECO:0008006" key="4">
    <source>
        <dbReference type="Google" id="ProtNLM"/>
    </source>
</evidence>
<proteinExistence type="predicted"/>
<evidence type="ECO:0000256" key="1">
    <source>
        <dbReference type="SAM" id="Phobius"/>
    </source>
</evidence>
<keyword evidence="1" id="KW-0812">Transmembrane</keyword>
<name>A0ABT2SYD0_9FIRM</name>
<evidence type="ECO:0000313" key="2">
    <source>
        <dbReference type="EMBL" id="MCU6743009.1"/>
    </source>
</evidence>
<feature type="transmembrane region" description="Helical" evidence="1">
    <location>
        <begin position="12"/>
        <end position="35"/>
    </location>
</feature>
<gene>
    <name evidence="2" type="ORF">OCV77_00575</name>
</gene>
<evidence type="ECO:0000313" key="3">
    <source>
        <dbReference type="Proteomes" id="UP001652432"/>
    </source>
</evidence>
<dbReference type="Proteomes" id="UP001652432">
    <property type="component" value="Unassembled WGS sequence"/>
</dbReference>
<organism evidence="2 3">
    <name type="scientific">Suilimivivens aceti</name>
    <dbReference type="NCBI Taxonomy" id="2981774"/>
    <lineage>
        <taxon>Bacteria</taxon>
        <taxon>Bacillati</taxon>
        <taxon>Bacillota</taxon>
        <taxon>Clostridia</taxon>
        <taxon>Lachnospirales</taxon>
        <taxon>Lachnospiraceae</taxon>
        <taxon>Suilimivivens</taxon>
    </lineage>
</organism>